<feature type="domain" description="Polyvalent protein metallopeptidase" evidence="1">
    <location>
        <begin position="21"/>
        <end position="66"/>
    </location>
</feature>
<evidence type="ECO:0000313" key="3">
    <source>
        <dbReference type="Proteomes" id="UP000015525"/>
    </source>
</evidence>
<comment type="caution">
    <text evidence="2">The sequence shown here is derived from an EMBL/GenBank/DDBJ whole genome shotgun (WGS) entry which is preliminary data.</text>
</comment>
<keyword evidence="3" id="KW-1185">Reference proteome</keyword>
<evidence type="ECO:0000259" key="1">
    <source>
        <dbReference type="Pfam" id="PF18818"/>
    </source>
</evidence>
<dbReference type="InterPro" id="IPR041459">
    <property type="entry name" value="MPTase-PolyVal"/>
</dbReference>
<dbReference type="AlphaFoldDB" id="T0GD65"/>
<name>T0GD65_9SPHN</name>
<dbReference type="EMBL" id="ATHO01000171">
    <property type="protein sequence ID" value="EQA98616.1"/>
    <property type="molecule type" value="Genomic_DNA"/>
</dbReference>
<sequence>MISAPKICGRSHIRAGLSGYVAELGAAFTVGHLGLTAKPREDHALYIASWLQVLRDDPAAILTAANRAQLAADYLISLADVGRQRQPDACLAPAQPELAA</sequence>
<proteinExistence type="predicted"/>
<organism evidence="2 3">
    <name type="scientific">Sphingobium quisquiliarum P25</name>
    <dbReference type="NCBI Taxonomy" id="1329909"/>
    <lineage>
        <taxon>Bacteria</taxon>
        <taxon>Pseudomonadati</taxon>
        <taxon>Pseudomonadota</taxon>
        <taxon>Alphaproteobacteria</taxon>
        <taxon>Sphingomonadales</taxon>
        <taxon>Sphingomonadaceae</taxon>
        <taxon>Sphingobium</taxon>
    </lineage>
</organism>
<evidence type="ECO:0000313" key="2">
    <source>
        <dbReference type="EMBL" id="EQA98616.1"/>
    </source>
</evidence>
<dbReference type="Pfam" id="PF18818">
    <property type="entry name" value="MPTase-PolyVal"/>
    <property type="match status" value="1"/>
</dbReference>
<reference evidence="2 3" key="1">
    <citation type="journal article" date="2013" name="Genome Announc.">
        <title>Draft Genome Sequence of Sphingobium quisquiliarum Strain P25T, a Novel Hexachlorocyclohexane (HCH)-Degrading Bacterium Isolated from an HCH Dumpsite.</title>
        <authorList>
            <person name="Kumar Singh A."/>
            <person name="Sangwan N."/>
            <person name="Sharma A."/>
            <person name="Gupta V."/>
            <person name="Khurana J.P."/>
            <person name="Lal R."/>
        </authorList>
    </citation>
    <scope>NUCLEOTIDE SEQUENCE [LARGE SCALE GENOMIC DNA]</scope>
    <source>
        <strain evidence="2 3">P25</strain>
    </source>
</reference>
<accession>T0GD65</accession>
<gene>
    <name evidence="2" type="ORF">L288_20405</name>
</gene>
<dbReference type="Proteomes" id="UP000015525">
    <property type="component" value="Unassembled WGS sequence"/>
</dbReference>
<dbReference type="RefSeq" id="WP_021240057.1">
    <property type="nucleotide sequence ID" value="NZ_ATHO01000171.1"/>
</dbReference>
<protein>
    <recommendedName>
        <fullName evidence="1">Polyvalent protein metallopeptidase domain-containing protein</fullName>
    </recommendedName>
</protein>